<proteinExistence type="predicted"/>
<organism evidence="3 4">
    <name type="scientific">Rahnella victoriana</name>
    <dbReference type="NCBI Taxonomy" id="1510570"/>
    <lineage>
        <taxon>Bacteria</taxon>
        <taxon>Pseudomonadati</taxon>
        <taxon>Pseudomonadota</taxon>
        <taxon>Gammaproteobacteria</taxon>
        <taxon>Enterobacterales</taxon>
        <taxon>Yersiniaceae</taxon>
        <taxon>Rahnella</taxon>
    </lineage>
</organism>
<evidence type="ECO:0000313" key="3">
    <source>
        <dbReference type="EMBL" id="MBF7957383.1"/>
    </source>
</evidence>
<evidence type="ECO:0000256" key="1">
    <source>
        <dbReference type="ARBA" id="ARBA00022729"/>
    </source>
</evidence>
<protein>
    <submittedName>
        <fullName evidence="3">Uncharacterized protein</fullName>
    </submittedName>
</protein>
<feature type="chain" id="PRO_5047328187" evidence="2">
    <location>
        <begin position="29"/>
        <end position="174"/>
    </location>
</feature>
<dbReference type="InterPro" id="IPR037028">
    <property type="entry name" value="Dr_adhesin_sf"/>
</dbReference>
<gene>
    <name evidence="3" type="ORF">IV431_17635</name>
</gene>
<evidence type="ECO:0000313" key="4">
    <source>
        <dbReference type="Proteomes" id="UP000600307"/>
    </source>
</evidence>
<keyword evidence="1 2" id="KW-0732">Signal</keyword>
<accession>A0ABS0DZ32</accession>
<dbReference type="Gene3D" id="2.60.40.1570">
    <property type="entry name" value="Dr adhesin"/>
    <property type="match status" value="1"/>
</dbReference>
<keyword evidence="4" id="KW-1185">Reference proteome</keyword>
<dbReference type="EMBL" id="JADOBH010000004">
    <property type="protein sequence ID" value="MBF7957383.1"/>
    <property type="molecule type" value="Genomic_DNA"/>
</dbReference>
<dbReference type="RefSeq" id="WP_195817695.1">
    <property type="nucleotide sequence ID" value="NZ_JADOBH010000004.1"/>
</dbReference>
<name>A0ABS0DZ32_9GAMM</name>
<feature type="signal peptide" evidence="2">
    <location>
        <begin position="1"/>
        <end position="28"/>
    </location>
</feature>
<evidence type="ECO:0000256" key="2">
    <source>
        <dbReference type="SAM" id="SignalP"/>
    </source>
</evidence>
<comment type="caution">
    <text evidence="3">The sequence shown here is derived from an EMBL/GenBank/DDBJ whole genome shotgun (WGS) entry which is preliminary data.</text>
</comment>
<dbReference type="Proteomes" id="UP000600307">
    <property type="component" value="Unassembled WGS sequence"/>
</dbReference>
<sequence>MRRMKTYGASTLLATTLLATGTCGIARAAGPVSDIVTSSAEAVFQKTGAATLTITPHTDLMAGTYSADTVLATVKIEPPAPTDKIVYRWSPGVGVKPAGYTSRDDYREYSGKNKSENKLVVSFKESPNSFNETDWFKASAPGTVTESIKTPFGKKESIAPDVYTLSLDAAVWAD</sequence>
<reference evidence="3 4" key="1">
    <citation type="submission" date="2020-11" db="EMBL/GenBank/DDBJ databases">
        <title>Taxonomic investigation of Rahnella spp.</title>
        <authorList>
            <person name="Lee S.D."/>
        </authorList>
    </citation>
    <scope>NUCLEOTIDE SEQUENCE [LARGE SCALE GENOMIC DNA]</scope>
    <source>
        <strain evidence="3 4">SAP-10</strain>
    </source>
</reference>